<accession>A0A146FIE5</accession>
<dbReference type="VEuPathDB" id="FungiDB:ASPFODRAFT_53098"/>
<organism evidence="1 2">
    <name type="scientific">Aspergillus kawachii</name>
    <name type="common">White koji mold</name>
    <name type="synonym">Aspergillus awamori var. kawachi</name>
    <dbReference type="NCBI Taxonomy" id="1069201"/>
    <lineage>
        <taxon>Eukaryota</taxon>
        <taxon>Fungi</taxon>
        <taxon>Dikarya</taxon>
        <taxon>Ascomycota</taxon>
        <taxon>Pezizomycotina</taxon>
        <taxon>Eurotiomycetes</taxon>
        <taxon>Eurotiomycetidae</taxon>
        <taxon>Eurotiales</taxon>
        <taxon>Aspergillaceae</taxon>
        <taxon>Aspergillus</taxon>
        <taxon>Aspergillus subgen. Circumdati</taxon>
    </lineage>
</organism>
<dbReference type="EMBL" id="BCWF01000018">
    <property type="protein sequence ID" value="GAT25001.1"/>
    <property type="molecule type" value="Genomic_DNA"/>
</dbReference>
<dbReference type="AlphaFoldDB" id="A0A146FIE5"/>
<proteinExistence type="predicted"/>
<reference evidence="1 2" key="1">
    <citation type="journal article" date="2016" name="DNA Res.">
        <title>Genome sequence of Aspergillus luchuensis NBRC 4314.</title>
        <authorList>
            <person name="Yamada O."/>
            <person name="Machida M."/>
            <person name="Hosoyama A."/>
            <person name="Goto M."/>
            <person name="Takahashi T."/>
            <person name="Futagami T."/>
            <person name="Yamagata Y."/>
            <person name="Takeuchi M."/>
            <person name="Kobayashi T."/>
            <person name="Koike H."/>
            <person name="Abe K."/>
            <person name="Asai K."/>
            <person name="Arita M."/>
            <person name="Fujita N."/>
            <person name="Fukuda K."/>
            <person name="Higa K."/>
            <person name="Horikawa H."/>
            <person name="Ishikawa T."/>
            <person name="Jinno K."/>
            <person name="Kato Y."/>
            <person name="Kirimura K."/>
            <person name="Mizutani O."/>
            <person name="Nakasone K."/>
            <person name="Sano M."/>
            <person name="Shiraishi Y."/>
            <person name="Tsukahara M."/>
            <person name="Gomi K."/>
        </authorList>
    </citation>
    <scope>NUCLEOTIDE SEQUENCE [LARGE SCALE GENOMIC DNA]</scope>
    <source>
        <strain evidence="1 2">RIB 2604</strain>
    </source>
</reference>
<reference evidence="2" key="2">
    <citation type="submission" date="2016-02" db="EMBL/GenBank/DDBJ databases">
        <title>Genome sequencing of Aspergillus luchuensis NBRC 4314.</title>
        <authorList>
            <person name="Yamada O."/>
        </authorList>
    </citation>
    <scope>NUCLEOTIDE SEQUENCE [LARGE SCALE GENOMIC DNA]</scope>
    <source>
        <strain evidence="2">RIB 2604</strain>
    </source>
</reference>
<dbReference type="Proteomes" id="UP000075230">
    <property type="component" value="Unassembled WGS sequence"/>
</dbReference>
<comment type="caution">
    <text evidence="1">The sequence shown here is derived from an EMBL/GenBank/DDBJ whole genome shotgun (WGS) entry which is preliminary data.</text>
</comment>
<evidence type="ECO:0000313" key="1">
    <source>
        <dbReference type="EMBL" id="GAT25001.1"/>
    </source>
</evidence>
<evidence type="ECO:0000313" key="2">
    <source>
        <dbReference type="Proteomes" id="UP000075230"/>
    </source>
</evidence>
<sequence>MIPDIRRLIPEATQVHEKNRRQNVPLNSIVAHIPLEIRIIIVDMIYQSPPTCYGRVHDTPNILEAFQWRMPISYWQKLCNPTLIFEVQDIIEAGTPIHWAYFCHGLHELLLQEDWYCNSGLYVRGRIPHLTERLKECLSESV</sequence>
<name>A0A146FIE5_ASPKA</name>
<protein>
    <submittedName>
        <fullName evidence="1">Uncharacterized protein</fullName>
    </submittedName>
</protein>
<gene>
    <name evidence="1" type="ORF">RIB2604_01808370</name>
</gene>